<evidence type="ECO:0000313" key="2">
    <source>
        <dbReference type="EMBL" id="CAI9606508.1"/>
    </source>
</evidence>
<dbReference type="Proteomes" id="UP001162483">
    <property type="component" value="Unassembled WGS sequence"/>
</dbReference>
<feature type="region of interest" description="Disordered" evidence="1">
    <location>
        <begin position="32"/>
        <end position="54"/>
    </location>
</feature>
<proteinExistence type="predicted"/>
<evidence type="ECO:0000256" key="1">
    <source>
        <dbReference type="SAM" id="MobiDB-lite"/>
    </source>
</evidence>
<evidence type="ECO:0000313" key="3">
    <source>
        <dbReference type="Proteomes" id="UP001162483"/>
    </source>
</evidence>
<organism evidence="2 3">
    <name type="scientific">Staurois parvus</name>
    <dbReference type="NCBI Taxonomy" id="386267"/>
    <lineage>
        <taxon>Eukaryota</taxon>
        <taxon>Metazoa</taxon>
        <taxon>Chordata</taxon>
        <taxon>Craniata</taxon>
        <taxon>Vertebrata</taxon>
        <taxon>Euteleostomi</taxon>
        <taxon>Amphibia</taxon>
        <taxon>Batrachia</taxon>
        <taxon>Anura</taxon>
        <taxon>Neobatrachia</taxon>
        <taxon>Ranoidea</taxon>
        <taxon>Ranidae</taxon>
        <taxon>Staurois</taxon>
    </lineage>
</organism>
<keyword evidence="3" id="KW-1185">Reference proteome</keyword>
<protein>
    <submittedName>
        <fullName evidence="2">Uncharacterized protein</fullName>
    </submittedName>
</protein>
<dbReference type="EMBL" id="CATNWA010018280">
    <property type="protein sequence ID" value="CAI9606508.1"/>
    <property type="molecule type" value="Genomic_DNA"/>
</dbReference>
<name>A0ABN9GAR7_9NEOB</name>
<gene>
    <name evidence="2" type="ORF">SPARVUS_LOCUS13795313</name>
</gene>
<feature type="non-terminal residue" evidence="2">
    <location>
        <position position="54"/>
    </location>
</feature>
<reference evidence="2" key="1">
    <citation type="submission" date="2023-05" db="EMBL/GenBank/DDBJ databases">
        <authorList>
            <person name="Stuckert A."/>
        </authorList>
    </citation>
    <scope>NUCLEOTIDE SEQUENCE</scope>
</reference>
<sequence length="54" mass="6021">MQSHTKQCARADKGEICIVYTQVSPPLVILGDRRVPAGNHRPGPGDWQPRPRMV</sequence>
<comment type="caution">
    <text evidence="2">The sequence shown here is derived from an EMBL/GenBank/DDBJ whole genome shotgun (WGS) entry which is preliminary data.</text>
</comment>
<accession>A0ABN9GAR7</accession>